<dbReference type="Pfam" id="PF00072">
    <property type="entry name" value="Response_reg"/>
    <property type="match status" value="1"/>
</dbReference>
<dbReference type="EMBL" id="JAULBC010000004">
    <property type="protein sequence ID" value="MEX6688529.1"/>
    <property type="molecule type" value="Genomic_DNA"/>
</dbReference>
<dbReference type="GO" id="GO:0003677">
    <property type="term" value="F:DNA binding"/>
    <property type="evidence" value="ECO:0007669"/>
    <property type="project" value="UniProtKB-KW"/>
</dbReference>
<evidence type="ECO:0000256" key="1">
    <source>
        <dbReference type="PROSITE-ProRule" id="PRU00169"/>
    </source>
</evidence>
<dbReference type="Gene3D" id="2.40.50.1020">
    <property type="entry name" value="LytTr DNA-binding domain"/>
    <property type="match status" value="1"/>
</dbReference>
<dbReference type="Pfam" id="PF04397">
    <property type="entry name" value="LytTR"/>
    <property type="match status" value="1"/>
</dbReference>
<dbReference type="PROSITE" id="PS50930">
    <property type="entry name" value="HTH_LYTTR"/>
    <property type="match status" value="1"/>
</dbReference>
<dbReference type="PROSITE" id="PS50110">
    <property type="entry name" value="RESPONSE_REGULATORY"/>
    <property type="match status" value="1"/>
</dbReference>
<dbReference type="InterPro" id="IPR007492">
    <property type="entry name" value="LytTR_DNA-bd_dom"/>
</dbReference>
<reference evidence="4 5" key="1">
    <citation type="submission" date="2023-07" db="EMBL/GenBank/DDBJ databases">
        <authorList>
            <person name="Lian W.-H."/>
        </authorList>
    </citation>
    <scope>NUCLEOTIDE SEQUENCE [LARGE SCALE GENOMIC DNA]</scope>
    <source>
        <strain evidence="4 5">SYSU DXS3180</strain>
    </source>
</reference>
<accession>A0ABV3ZH91</accession>
<evidence type="ECO:0000313" key="4">
    <source>
        <dbReference type="EMBL" id="MEX6688529.1"/>
    </source>
</evidence>
<dbReference type="PANTHER" id="PTHR37299:SF1">
    <property type="entry name" value="STAGE 0 SPORULATION PROTEIN A HOMOLOG"/>
    <property type="match status" value="1"/>
</dbReference>
<evidence type="ECO:0000313" key="5">
    <source>
        <dbReference type="Proteomes" id="UP001560573"/>
    </source>
</evidence>
<dbReference type="InterPro" id="IPR001789">
    <property type="entry name" value="Sig_transdc_resp-reg_receiver"/>
</dbReference>
<feature type="modified residue" description="4-aspartylphosphate" evidence="1">
    <location>
        <position position="55"/>
    </location>
</feature>
<comment type="caution">
    <text evidence="4">The sequence shown here is derived from an EMBL/GenBank/DDBJ whole genome shotgun (WGS) entry which is preliminary data.</text>
</comment>
<dbReference type="RefSeq" id="WP_369329938.1">
    <property type="nucleotide sequence ID" value="NZ_JAULBC010000004.1"/>
</dbReference>
<keyword evidence="1" id="KW-0597">Phosphoprotein</keyword>
<protein>
    <submittedName>
        <fullName evidence="4">LytTR family DNA-binding domain-containing protein</fullName>
    </submittedName>
</protein>
<dbReference type="Gene3D" id="3.40.50.2300">
    <property type="match status" value="1"/>
</dbReference>
<evidence type="ECO:0000259" key="2">
    <source>
        <dbReference type="PROSITE" id="PS50110"/>
    </source>
</evidence>
<keyword evidence="4" id="KW-0238">DNA-binding</keyword>
<organism evidence="4 5">
    <name type="scientific">Danxiaibacter flavus</name>
    <dbReference type="NCBI Taxonomy" id="3049108"/>
    <lineage>
        <taxon>Bacteria</taxon>
        <taxon>Pseudomonadati</taxon>
        <taxon>Bacteroidota</taxon>
        <taxon>Chitinophagia</taxon>
        <taxon>Chitinophagales</taxon>
        <taxon>Chitinophagaceae</taxon>
        <taxon>Danxiaibacter</taxon>
    </lineage>
</organism>
<dbReference type="SMART" id="SM00448">
    <property type="entry name" value="REC"/>
    <property type="match status" value="1"/>
</dbReference>
<name>A0ABV3ZH91_9BACT</name>
<proteinExistence type="predicted"/>
<dbReference type="Proteomes" id="UP001560573">
    <property type="component" value="Unassembled WGS sequence"/>
</dbReference>
<dbReference type="InterPro" id="IPR046947">
    <property type="entry name" value="LytR-like"/>
</dbReference>
<keyword evidence="5" id="KW-1185">Reference proteome</keyword>
<dbReference type="SMART" id="SM00850">
    <property type="entry name" value="LytTR"/>
    <property type="match status" value="1"/>
</dbReference>
<dbReference type="InterPro" id="IPR011006">
    <property type="entry name" value="CheY-like_superfamily"/>
</dbReference>
<evidence type="ECO:0000259" key="3">
    <source>
        <dbReference type="PROSITE" id="PS50930"/>
    </source>
</evidence>
<sequence length="232" mass="26849">MSFTCIAIDDEPLALELVEEYVAAFPRLQLAHTFDDAISTAEFLRVNPVDILFVDINMPDITGIELIKSLDYKPAVIFTTAYKKFAFEGFEVEAVDYLLKPLNFDRFSRAVNKAITQIEQKRNNNNAKEENLFVRSEYRLIKINIQDIEFIESLEDYIKIHLTNEKPILTLMPLKTVLEKLPQDKFKRIHRSYVVALNKVRSVLNRKVLLLSSTELPVSDKYAGFVDEWKKG</sequence>
<feature type="domain" description="HTH LytTR-type" evidence="3">
    <location>
        <begin position="132"/>
        <end position="203"/>
    </location>
</feature>
<dbReference type="PANTHER" id="PTHR37299">
    <property type="entry name" value="TRANSCRIPTIONAL REGULATOR-RELATED"/>
    <property type="match status" value="1"/>
</dbReference>
<dbReference type="SUPFAM" id="SSF52172">
    <property type="entry name" value="CheY-like"/>
    <property type="match status" value="1"/>
</dbReference>
<feature type="domain" description="Response regulatory" evidence="2">
    <location>
        <begin position="4"/>
        <end position="115"/>
    </location>
</feature>
<gene>
    <name evidence="4" type="ORF">QTN47_13530</name>
</gene>